<sequence length="82" mass="9528">MRKEAVNRAGRQMVGHRWFPATGIQRCLKTIHLTVPKVAPHPRLHHLLVFIPTINTPRLVYSPHRLMPPVRAVWNSSFYGNR</sequence>
<accession>A0A5B7CZF9</accession>
<protein>
    <submittedName>
        <fullName evidence="1">Uncharacterized protein</fullName>
    </submittedName>
</protein>
<dbReference type="EMBL" id="VSRR010000405">
    <property type="protein sequence ID" value="MPC15157.1"/>
    <property type="molecule type" value="Genomic_DNA"/>
</dbReference>
<dbReference type="AlphaFoldDB" id="A0A5B7CZF9"/>
<proteinExistence type="predicted"/>
<gene>
    <name evidence="1" type="ORF">E2C01_007942</name>
</gene>
<evidence type="ECO:0000313" key="1">
    <source>
        <dbReference type="EMBL" id="MPC15157.1"/>
    </source>
</evidence>
<keyword evidence="2" id="KW-1185">Reference proteome</keyword>
<comment type="caution">
    <text evidence="1">The sequence shown here is derived from an EMBL/GenBank/DDBJ whole genome shotgun (WGS) entry which is preliminary data.</text>
</comment>
<reference evidence="1 2" key="1">
    <citation type="submission" date="2019-05" db="EMBL/GenBank/DDBJ databases">
        <title>Another draft genome of Portunus trituberculatus and its Hox gene families provides insights of decapod evolution.</title>
        <authorList>
            <person name="Jeong J.-H."/>
            <person name="Song I."/>
            <person name="Kim S."/>
            <person name="Choi T."/>
            <person name="Kim D."/>
            <person name="Ryu S."/>
            <person name="Kim W."/>
        </authorList>
    </citation>
    <scope>NUCLEOTIDE SEQUENCE [LARGE SCALE GENOMIC DNA]</scope>
    <source>
        <tissue evidence="1">Muscle</tissue>
    </source>
</reference>
<organism evidence="1 2">
    <name type="scientific">Portunus trituberculatus</name>
    <name type="common">Swimming crab</name>
    <name type="synonym">Neptunus trituberculatus</name>
    <dbReference type="NCBI Taxonomy" id="210409"/>
    <lineage>
        <taxon>Eukaryota</taxon>
        <taxon>Metazoa</taxon>
        <taxon>Ecdysozoa</taxon>
        <taxon>Arthropoda</taxon>
        <taxon>Crustacea</taxon>
        <taxon>Multicrustacea</taxon>
        <taxon>Malacostraca</taxon>
        <taxon>Eumalacostraca</taxon>
        <taxon>Eucarida</taxon>
        <taxon>Decapoda</taxon>
        <taxon>Pleocyemata</taxon>
        <taxon>Brachyura</taxon>
        <taxon>Eubrachyura</taxon>
        <taxon>Portunoidea</taxon>
        <taxon>Portunidae</taxon>
        <taxon>Portuninae</taxon>
        <taxon>Portunus</taxon>
    </lineage>
</organism>
<dbReference type="Proteomes" id="UP000324222">
    <property type="component" value="Unassembled WGS sequence"/>
</dbReference>
<name>A0A5B7CZF9_PORTR</name>
<evidence type="ECO:0000313" key="2">
    <source>
        <dbReference type="Proteomes" id="UP000324222"/>
    </source>
</evidence>